<protein>
    <submittedName>
        <fullName evidence="2">Uncharacterized protein</fullName>
    </submittedName>
</protein>
<gene>
    <name evidence="2" type="ORF">PPAR1163_LOCUS25576</name>
</gene>
<feature type="compositionally biased region" description="Basic and acidic residues" evidence="1">
    <location>
        <begin position="692"/>
        <end position="701"/>
    </location>
</feature>
<feature type="compositionally biased region" description="Polar residues" evidence="1">
    <location>
        <begin position="679"/>
        <end position="691"/>
    </location>
</feature>
<feature type="region of interest" description="Disordered" evidence="1">
    <location>
        <begin position="469"/>
        <end position="501"/>
    </location>
</feature>
<sequence>MAKNVTIDRDGVNEHFFHYLWCKDELNFGVHLWLPDTVVYKFGHPVAWYFTGVDGSIKRKHKQNLVNARIEEAMTKRVIGSDVVAYYMTLPSPDEEEDAKTTGHESDIEYFDKDALHQFLYTRFKDSSGILQRFVEPKGTNNAVIRAIWSPKICLLERRQNVRQLHDGRFGLYERCITYEGPDHHSRAAPLRGSVLPSQIQRICENVVSHVAEVSYQTFRISRMVLNFKVDARDKIWLLWSSSMRLEGGPRRLANTRDVEIGAMMRVPKHVLLDHQVNHGDLQRRVLARCISCGKNYPDNQFQPVSYKCVMLHFEQILTLMALDPSYDQPSGGFERTLEWPPEPEVIAAAGNVGFGLVEEELEKKNKFVEEDVIIPPIFRHLHPKLSCKMYGKLKRDPLFLYKTCMVCEECFLVFAELASTAATSASVLKTIGRTRLAHAGSAALGTGPRSKGSYSKYDDDAWKPVPVPAESKAKRAREALRKGGMGESTLSKVSGTAPELPDTIRGVQEARDVTFRKLFPDDNMDSQEGAYFEDSMRERENEFFRRMGQTGFTPQSGESPLVHMIQSQQRLDIANTAPGKEDIPRGARKTRNPYLMKQTLPDERRERKAAAARARASKTQAAGQVVAATAGAPAYVTMGMSASAANHRKFLEDTLKNTQDRLATTSINDFLENFARTTGTNVPAQANDIQHSPKRDTRNDADEENVDVDADGTAERYLLYKTGRNVDGRFVNIKVFDQAEWLGGPRCFELQVWYPTSGQRWKLTVKEDDLGMSDSELVEMTVNDRRNVAKDSVENLQWVGPDDDLNIAFIR</sequence>
<evidence type="ECO:0000256" key="1">
    <source>
        <dbReference type="SAM" id="MobiDB-lite"/>
    </source>
</evidence>
<accession>A0A7S1XZC3</accession>
<feature type="compositionally biased region" description="Basic and acidic residues" evidence="1">
    <location>
        <begin position="472"/>
        <end position="482"/>
    </location>
</feature>
<dbReference type="AlphaFoldDB" id="A0A7S1XZC3"/>
<feature type="region of interest" description="Disordered" evidence="1">
    <location>
        <begin position="679"/>
        <end position="704"/>
    </location>
</feature>
<dbReference type="EMBL" id="HBGJ01040528">
    <property type="protein sequence ID" value="CAD9267150.1"/>
    <property type="molecule type" value="Transcribed_RNA"/>
</dbReference>
<organism evidence="2">
    <name type="scientific">Phaeomonas parva</name>
    <dbReference type="NCBI Taxonomy" id="124430"/>
    <lineage>
        <taxon>Eukaryota</taxon>
        <taxon>Sar</taxon>
        <taxon>Stramenopiles</taxon>
        <taxon>Ochrophyta</taxon>
        <taxon>Pinguiophyceae</taxon>
        <taxon>Pinguiochrysidales</taxon>
        <taxon>Pinguiochrysidaceae</taxon>
        <taxon>Phaeomonas</taxon>
    </lineage>
</organism>
<proteinExistence type="predicted"/>
<name>A0A7S1XZC3_9STRA</name>
<reference evidence="2" key="1">
    <citation type="submission" date="2021-01" db="EMBL/GenBank/DDBJ databases">
        <authorList>
            <person name="Corre E."/>
            <person name="Pelletier E."/>
            <person name="Niang G."/>
            <person name="Scheremetjew M."/>
            <person name="Finn R."/>
            <person name="Kale V."/>
            <person name="Holt S."/>
            <person name="Cochrane G."/>
            <person name="Meng A."/>
            <person name="Brown T."/>
            <person name="Cohen L."/>
        </authorList>
    </citation>
    <scope>NUCLEOTIDE SEQUENCE</scope>
    <source>
        <strain evidence="2">CCMP2877</strain>
    </source>
</reference>
<evidence type="ECO:0000313" key="2">
    <source>
        <dbReference type="EMBL" id="CAD9267150.1"/>
    </source>
</evidence>